<dbReference type="KEGG" id="bpsp:AH67_08230"/>
<dbReference type="STRING" id="1447715.AH67_08230"/>
<dbReference type="InterPro" id="IPR029058">
    <property type="entry name" value="AB_hydrolase_fold"/>
</dbReference>
<dbReference type="Proteomes" id="UP000030636">
    <property type="component" value="Chromosome"/>
</dbReference>
<dbReference type="HOGENOM" id="CLU_012494_5_1_11"/>
<evidence type="ECO:0000313" key="4">
    <source>
        <dbReference type="Proteomes" id="UP000030636"/>
    </source>
</evidence>
<proteinExistence type="predicted"/>
<dbReference type="EMBL" id="CP007457">
    <property type="protein sequence ID" value="AIZ16885.1"/>
    <property type="molecule type" value="Genomic_DNA"/>
</dbReference>
<evidence type="ECO:0000256" key="1">
    <source>
        <dbReference type="ARBA" id="ARBA00022801"/>
    </source>
</evidence>
<keyword evidence="4" id="KW-1185">Reference proteome</keyword>
<dbReference type="PANTHER" id="PTHR48081:SF6">
    <property type="entry name" value="PEPTIDASE S9 PROLYL OLIGOPEPTIDASE CATALYTIC DOMAIN-CONTAINING PROTEIN"/>
    <property type="match status" value="1"/>
</dbReference>
<dbReference type="Gene3D" id="3.40.50.1820">
    <property type="entry name" value="alpha/beta hydrolase"/>
    <property type="match status" value="1"/>
</dbReference>
<evidence type="ECO:0000313" key="3">
    <source>
        <dbReference type="EMBL" id="AIZ16885.1"/>
    </source>
</evidence>
<name>A0A0A7ICC9_9BIFI</name>
<dbReference type="OrthoDB" id="9794725at2"/>
<organism evidence="3 4">
    <name type="scientific">Bifidobacterium pseudolongum PV8-2</name>
    <dbReference type="NCBI Taxonomy" id="1447715"/>
    <lineage>
        <taxon>Bacteria</taxon>
        <taxon>Bacillati</taxon>
        <taxon>Actinomycetota</taxon>
        <taxon>Actinomycetes</taxon>
        <taxon>Bifidobacteriales</taxon>
        <taxon>Bifidobacteriaceae</taxon>
        <taxon>Bifidobacterium</taxon>
    </lineage>
</organism>
<dbReference type="PANTHER" id="PTHR48081">
    <property type="entry name" value="AB HYDROLASE SUPERFAMILY PROTEIN C4A8.06C"/>
    <property type="match status" value="1"/>
</dbReference>
<accession>A0A0A7ICC9</accession>
<evidence type="ECO:0000259" key="2">
    <source>
        <dbReference type="Pfam" id="PF20434"/>
    </source>
</evidence>
<dbReference type="AlphaFoldDB" id="A0A0A7ICC9"/>
<dbReference type="InterPro" id="IPR050300">
    <property type="entry name" value="GDXG_lipolytic_enzyme"/>
</dbReference>
<dbReference type="SUPFAM" id="SSF53474">
    <property type="entry name" value="alpha/beta-Hydrolases"/>
    <property type="match status" value="1"/>
</dbReference>
<feature type="domain" description="BD-FAE-like" evidence="2">
    <location>
        <begin position="33"/>
        <end position="215"/>
    </location>
</feature>
<reference evidence="3 4" key="1">
    <citation type="journal article" date="2015" name="Genome Announc.">
        <title>Bifidobacterium pseudolongum Strain PV8-2, Isolated from a Stool Sample of an Anemic Kenyan Infant.</title>
        <authorList>
            <person name="Vazquez-Gutierrez P."/>
            <person name="Lacroix C."/>
            <person name="Chassard C."/>
            <person name="Klumpp J."/>
            <person name="Stevens M.J."/>
            <person name="Jans C."/>
        </authorList>
    </citation>
    <scope>NUCLEOTIDE SEQUENCE [LARGE SCALE GENOMIC DNA]</scope>
    <source>
        <strain evidence="3 4">PV8-2</strain>
    </source>
</reference>
<dbReference type="GO" id="GO:0016787">
    <property type="term" value="F:hydrolase activity"/>
    <property type="evidence" value="ECO:0007669"/>
    <property type="project" value="UniProtKB-KW"/>
</dbReference>
<dbReference type="RefSeq" id="WP_026648001.1">
    <property type="nucleotide sequence ID" value="NZ_CP007457.1"/>
</dbReference>
<dbReference type="InterPro" id="IPR049492">
    <property type="entry name" value="BD-FAE-like_dom"/>
</dbReference>
<dbReference type="Pfam" id="PF20434">
    <property type="entry name" value="BD-FAE"/>
    <property type="match status" value="1"/>
</dbReference>
<sequence length="273" mass="29465">MQYIEQTITGMDGTTARFIGYVPDNSPEVVPDRTRPTVLIVPGGGYEMTSDREGEPIALQFLAADCNAFVLRYSCAPSVYPTALLEVAEAMRLILDHAEAWHVDPARIAVLGFSAGGHLAADFATSASDGVLRAHGYDPALLAPTALMLAYPVITSGEYRHDGSFRALLGNRYGDEDAMHEVSIEEHIDARTPPVFVWHTMPDDCVPVQNTLMLIEACRAAHVPVEAHLFPEGGHGLALATAQTAWQGVNGIEPGAQAWIGLALDWLTRTFAD</sequence>
<protein>
    <submittedName>
        <fullName evidence="3">Acetyl esterase</fullName>
    </submittedName>
</protein>
<gene>
    <name evidence="3" type="ORF">AH67_08230</name>
</gene>
<keyword evidence="1" id="KW-0378">Hydrolase</keyword>